<comment type="caution">
    <text evidence="2">The sequence shown here is derived from an EMBL/GenBank/DDBJ whole genome shotgun (WGS) entry which is preliminary data.</text>
</comment>
<reference evidence="2 3" key="1">
    <citation type="journal article" date="2014" name="Genome Announc.">
        <title>Draft Genome Sequence of Lysobacter capsici AZ78, a Bacterium Antagonistic to Plant-Pathogenic Oomycetes.</title>
        <authorList>
            <person name="Puopolo G."/>
            <person name="Sonego P."/>
            <person name="Engelen K."/>
            <person name="Pertot I."/>
        </authorList>
    </citation>
    <scope>NUCLEOTIDE SEQUENCE [LARGE SCALE GENOMIC DNA]</scope>
    <source>
        <strain evidence="2 3">AZ78</strain>
    </source>
</reference>
<organism evidence="2 3">
    <name type="scientific">Lysobacter capsici AZ78</name>
    <dbReference type="NCBI Taxonomy" id="1444315"/>
    <lineage>
        <taxon>Bacteria</taxon>
        <taxon>Pseudomonadati</taxon>
        <taxon>Pseudomonadota</taxon>
        <taxon>Gammaproteobacteria</taxon>
        <taxon>Lysobacterales</taxon>
        <taxon>Lysobacteraceae</taxon>
        <taxon>Lysobacter</taxon>
    </lineage>
</organism>
<keyword evidence="3" id="KW-1185">Reference proteome</keyword>
<sequence length="37" mass="4057">MCAANRGKSPAGKARGYTNPLCCTAMRPWPRATHRPQ</sequence>
<evidence type="ECO:0000313" key="2">
    <source>
        <dbReference type="EMBL" id="KWS05826.1"/>
    </source>
</evidence>
<protein>
    <submittedName>
        <fullName evidence="2">Uncharacterized protein</fullName>
    </submittedName>
</protein>
<gene>
    <name evidence="2" type="ORF">AZ78_3379</name>
</gene>
<evidence type="ECO:0000256" key="1">
    <source>
        <dbReference type="SAM" id="MobiDB-lite"/>
    </source>
</evidence>
<feature type="region of interest" description="Disordered" evidence="1">
    <location>
        <begin position="1"/>
        <end position="20"/>
    </location>
</feature>
<dbReference type="AlphaFoldDB" id="A0A125MN92"/>
<evidence type="ECO:0000313" key="3">
    <source>
        <dbReference type="Proteomes" id="UP000023435"/>
    </source>
</evidence>
<accession>A0A125MN92</accession>
<proteinExistence type="predicted"/>
<name>A0A125MN92_9GAMM</name>
<dbReference type="EMBL" id="JAJA02000001">
    <property type="protein sequence ID" value="KWS05826.1"/>
    <property type="molecule type" value="Genomic_DNA"/>
</dbReference>
<dbReference type="Proteomes" id="UP000023435">
    <property type="component" value="Unassembled WGS sequence"/>
</dbReference>